<dbReference type="InterPro" id="IPR015422">
    <property type="entry name" value="PyrdxlP-dep_Trfase_small"/>
</dbReference>
<proteinExistence type="inferred from homology"/>
<dbReference type="SUPFAM" id="SSF53383">
    <property type="entry name" value="PLP-dependent transferases"/>
    <property type="match status" value="2"/>
</dbReference>
<accession>A0A381UI33</accession>
<organism evidence="8">
    <name type="scientific">marine metagenome</name>
    <dbReference type="NCBI Taxonomy" id="408172"/>
    <lineage>
        <taxon>unclassified sequences</taxon>
        <taxon>metagenomes</taxon>
        <taxon>ecological metagenomes</taxon>
    </lineage>
</organism>
<dbReference type="GO" id="GO:0030170">
    <property type="term" value="F:pyridoxal phosphate binding"/>
    <property type="evidence" value="ECO:0007669"/>
    <property type="project" value="TreeGrafter"/>
</dbReference>
<evidence type="ECO:0000256" key="5">
    <source>
        <dbReference type="ARBA" id="ARBA00023002"/>
    </source>
</evidence>
<feature type="domain" description="Glycine cleavage system P-protein N-terminal" evidence="7">
    <location>
        <begin position="6"/>
        <end position="426"/>
    </location>
</feature>
<dbReference type="InterPro" id="IPR003437">
    <property type="entry name" value="GcvP"/>
</dbReference>
<evidence type="ECO:0000259" key="7">
    <source>
        <dbReference type="Pfam" id="PF02347"/>
    </source>
</evidence>
<evidence type="ECO:0000313" key="8">
    <source>
        <dbReference type="EMBL" id="SVA27298.1"/>
    </source>
</evidence>
<comment type="similarity">
    <text evidence="2">Belongs to the GcvP family.</text>
</comment>
<dbReference type="Pfam" id="PF02347">
    <property type="entry name" value="GDC-P"/>
    <property type="match status" value="2"/>
</dbReference>
<keyword evidence="5" id="KW-0560">Oxidoreductase</keyword>
<sequence>MATFQKRHLGLSEKDTAEMLESLEMKSWEQFIELVVPQSIRLQDELTDPQPLSETEVLASLAEIAGKNRPGKCYIGQGYSSTVTPPVIRRNIFENPAWYTAYTPYQAEISQGRLEALLNYQTCVSDLTGLPLANASLLDEATAAAEAMTMFHRAHKTGAVFLVSDNCHPQTVAVVQSRAEPQNVEVKVLPHTDFRFDETVFGALIQYPDTFGAVLDYSDLCAAAHEGGTFVCAATDLMALTLLKPPGEFGVDTAVGNSQRFGVPLGFGGPHAAFFASSEDFKRLMPGRIIGVTVDARKNRSLRMALQTREQHIRRDKATSNICTAQVLLAVMAGMYAVYHGPDGLKQIAEKIHKRAMLFFHSLKEAGVEVTDQSLFDTVRFVPIKGWDEKTNKKGVSVRKFDDGSVAVSVDETTTEPDVHDLLECFGALPVEAKPIPLPVELARESSYMDHPVFNSYHTETELLRYIRHLETKDFSLADGMIPLGSCTMKLNATAQMESLSLPGFANLHPFVPAESARGYASLMGDLKQWLCAVTGYYDISFQPNSGAQGEYSGLLVIRAAHLDNGDDQRKICLIPSSAHGTNPASAIMAGMDVIVVNCDDSGNIDKTDLTSKAGEAGERLAACMITYPSTHGVFEEGIKEICDIIHTYGGLVYLDGANMNAMVGLSRPADLGADVCHLNLHKTFAIPHGGGGPGVGPIGVTNALAPFLPGHPIVECGGAKATGPVSASPYGSASILTIS</sequence>
<gene>
    <name evidence="8" type="ORF">METZ01_LOCUS80152</name>
</gene>
<evidence type="ECO:0000256" key="4">
    <source>
        <dbReference type="ARBA" id="ARBA00022898"/>
    </source>
</evidence>
<dbReference type="InterPro" id="IPR015421">
    <property type="entry name" value="PyrdxlP-dep_Trfase_major"/>
</dbReference>
<dbReference type="GO" id="GO:0005829">
    <property type="term" value="C:cytosol"/>
    <property type="evidence" value="ECO:0007669"/>
    <property type="project" value="TreeGrafter"/>
</dbReference>
<feature type="non-terminal residue" evidence="8">
    <location>
        <position position="740"/>
    </location>
</feature>
<evidence type="ECO:0000256" key="1">
    <source>
        <dbReference type="ARBA" id="ARBA00001933"/>
    </source>
</evidence>
<dbReference type="GO" id="GO:0016594">
    <property type="term" value="F:glycine binding"/>
    <property type="evidence" value="ECO:0007669"/>
    <property type="project" value="TreeGrafter"/>
</dbReference>
<dbReference type="NCBIfam" id="TIGR00461">
    <property type="entry name" value="gcvP"/>
    <property type="match status" value="1"/>
</dbReference>
<dbReference type="PANTHER" id="PTHR11773:SF1">
    <property type="entry name" value="GLYCINE DEHYDROGENASE (DECARBOXYLATING), MITOCHONDRIAL"/>
    <property type="match status" value="1"/>
</dbReference>
<dbReference type="InterPro" id="IPR015424">
    <property type="entry name" value="PyrdxlP-dep_Trfase"/>
</dbReference>
<dbReference type="AlphaFoldDB" id="A0A381UI33"/>
<dbReference type="CDD" id="cd00613">
    <property type="entry name" value="GDC-P"/>
    <property type="match status" value="1"/>
</dbReference>
<protein>
    <recommendedName>
        <fullName evidence="3">glycine dehydrogenase (aminomethyl-transferring)</fullName>
        <ecNumber evidence="3">1.4.4.2</ecNumber>
    </recommendedName>
</protein>
<comment type="cofactor">
    <cofactor evidence="1">
        <name>pyridoxal 5'-phosphate</name>
        <dbReference type="ChEBI" id="CHEBI:597326"/>
    </cofactor>
</comment>
<dbReference type="PANTHER" id="PTHR11773">
    <property type="entry name" value="GLYCINE DEHYDROGENASE, DECARBOXYLATING"/>
    <property type="match status" value="1"/>
</dbReference>
<dbReference type="GO" id="GO:0004375">
    <property type="term" value="F:glycine dehydrogenase (decarboxylating) activity"/>
    <property type="evidence" value="ECO:0007669"/>
    <property type="project" value="UniProtKB-EC"/>
</dbReference>
<keyword evidence="4" id="KW-0663">Pyridoxal phosphate</keyword>
<dbReference type="EC" id="1.4.4.2" evidence="3"/>
<dbReference type="GO" id="GO:0019464">
    <property type="term" value="P:glycine decarboxylation via glycine cleavage system"/>
    <property type="evidence" value="ECO:0007669"/>
    <property type="project" value="TreeGrafter"/>
</dbReference>
<dbReference type="InterPro" id="IPR020581">
    <property type="entry name" value="GDC_P"/>
</dbReference>
<dbReference type="InterPro" id="IPR049315">
    <property type="entry name" value="GDC-P_N"/>
</dbReference>
<comment type="catalytic activity">
    <reaction evidence="6">
        <text>N(6)-[(R)-lipoyl]-L-lysyl-[glycine-cleavage complex H protein] + glycine + H(+) = N(6)-[(R)-S(8)-aminomethyldihydrolipoyl]-L-lysyl-[glycine-cleavage complex H protein] + CO2</text>
        <dbReference type="Rhea" id="RHEA:24304"/>
        <dbReference type="Rhea" id="RHEA-COMP:10494"/>
        <dbReference type="Rhea" id="RHEA-COMP:10495"/>
        <dbReference type="ChEBI" id="CHEBI:15378"/>
        <dbReference type="ChEBI" id="CHEBI:16526"/>
        <dbReference type="ChEBI" id="CHEBI:57305"/>
        <dbReference type="ChEBI" id="CHEBI:83099"/>
        <dbReference type="ChEBI" id="CHEBI:83143"/>
        <dbReference type="EC" id="1.4.4.2"/>
    </reaction>
</comment>
<dbReference type="Gene3D" id="3.90.1150.10">
    <property type="entry name" value="Aspartate Aminotransferase, domain 1"/>
    <property type="match status" value="1"/>
</dbReference>
<feature type="domain" description="Glycine cleavage system P-protein N-terminal" evidence="7">
    <location>
        <begin position="458"/>
        <end position="712"/>
    </location>
</feature>
<dbReference type="GO" id="GO:0005960">
    <property type="term" value="C:glycine cleavage complex"/>
    <property type="evidence" value="ECO:0007669"/>
    <property type="project" value="TreeGrafter"/>
</dbReference>
<evidence type="ECO:0000256" key="3">
    <source>
        <dbReference type="ARBA" id="ARBA00012134"/>
    </source>
</evidence>
<evidence type="ECO:0000256" key="2">
    <source>
        <dbReference type="ARBA" id="ARBA00010756"/>
    </source>
</evidence>
<dbReference type="FunFam" id="3.40.640.10:FF:000007">
    <property type="entry name" value="glycine dehydrogenase (Decarboxylating), mitochondrial"/>
    <property type="match status" value="1"/>
</dbReference>
<dbReference type="FunFam" id="3.40.640.10:FF:000005">
    <property type="entry name" value="Glycine dehydrogenase (decarboxylating), mitochondrial"/>
    <property type="match status" value="1"/>
</dbReference>
<dbReference type="Gene3D" id="3.40.640.10">
    <property type="entry name" value="Type I PLP-dependent aspartate aminotransferase-like (Major domain)"/>
    <property type="match status" value="2"/>
</dbReference>
<name>A0A381UI33_9ZZZZ</name>
<evidence type="ECO:0000256" key="6">
    <source>
        <dbReference type="ARBA" id="ARBA00049026"/>
    </source>
</evidence>
<reference evidence="8" key="1">
    <citation type="submission" date="2018-05" db="EMBL/GenBank/DDBJ databases">
        <authorList>
            <person name="Lanie J.A."/>
            <person name="Ng W.-L."/>
            <person name="Kazmierczak K.M."/>
            <person name="Andrzejewski T.M."/>
            <person name="Davidsen T.M."/>
            <person name="Wayne K.J."/>
            <person name="Tettelin H."/>
            <person name="Glass J.I."/>
            <person name="Rusch D."/>
            <person name="Podicherti R."/>
            <person name="Tsui H.-C.T."/>
            <person name="Winkler M.E."/>
        </authorList>
    </citation>
    <scope>NUCLEOTIDE SEQUENCE</scope>
</reference>
<dbReference type="EMBL" id="UINC01006400">
    <property type="protein sequence ID" value="SVA27298.1"/>
    <property type="molecule type" value="Genomic_DNA"/>
</dbReference>